<name>A0A077WHM3_9FUNG</name>
<dbReference type="OrthoDB" id="16729at2759"/>
<dbReference type="InterPro" id="IPR009991">
    <property type="entry name" value="DCTN3"/>
</dbReference>
<gene>
    <name evidence="1" type="ORF">LRAMOSA09201</name>
</gene>
<evidence type="ECO:0008006" key="2">
    <source>
        <dbReference type="Google" id="ProtNLM"/>
    </source>
</evidence>
<reference evidence="1" key="1">
    <citation type="journal article" date="2014" name="Genome Announc.">
        <title>De novo whole-genome sequence and genome annotation of Lichtheimia ramosa.</title>
        <authorList>
            <person name="Linde J."/>
            <person name="Schwartze V."/>
            <person name="Binder U."/>
            <person name="Lass-Florl C."/>
            <person name="Voigt K."/>
            <person name="Horn F."/>
        </authorList>
    </citation>
    <scope>NUCLEOTIDE SEQUENCE</scope>
    <source>
        <strain evidence="1">JMRC FSU:6197</strain>
    </source>
</reference>
<protein>
    <recommendedName>
        <fullName evidence="2">Dynactin subunit 3</fullName>
    </recommendedName>
</protein>
<dbReference type="EMBL" id="LK023321">
    <property type="protein sequence ID" value="CDS06674.1"/>
    <property type="molecule type" value="Genomic_DNA"/>
</dbReference>
<evidence type="ECO:0000313" key="1">
    <source>
        <dbReference type="EMBL" id="CDS06674.1"/>
    </source>
</evidence>
<dbReference type="PANTHER" id="PTHR28360">
    <property type="entry name" value="DYNACTIN SUBUNIT 3"/>
    <property type="match status" value="1"/>
</dbReference>
<dbReference type="AlphaFoldDB" id="A0A077WHM3"/>
<dbReference type="GO" id="GO:0005869">
    <property type="term" value="C:dynactin complex"/>
    <property type="evidence" value="ECO:0007669"/>
    <property type="project" value="InterPro"/>
</dbReference>
<proteinExistence type="predicted"/>
<dbReference type="GO" id="GO:0061640">
    <property type="term" value="P:cytoskeleton-dependent cytokinesis"/>
    <property type="evidence" value="ECO:0007669"/>
    <property type="project" value="InterPro"/>
</dbReference>
<accession>A0A077WHM3</accession>
<dbReference type="Pfam" id="PF07426">
    <property type="entry name" value="Dynactin_p22"/>
    <property type="match status" value="1"/>
</dbReference>
<sequence length="192" mass="22053">MDEHGFETRLRHLEHVLAGRANSIPRNTKTTLLKRIDGLKKELHNVYRSNKLMHDFIDKYEPHGKVLDPTDSSLALERELLTTDTKLELILAAYDDMERFASQVKQVKSLEHVVSGSEYDALDTLGAELRPLEAKHMEQTKQLEQVTLQVSQAMENYNGLINTLSEIFIAWDDILNTMEAHVSAIERQRQSQ</sequence>
<dbReference type="PANTHER" id="PTHR28360:SF1">
    <property type="entry name" value="DYNACTIN SUBUNIT 3"/>
    <property type="match status" value="1"/>
</dbReference>
<organism evidence="1">
    <name type="scientific">Lichtheimia ramosa</name>
    <dbReference type="NCBI Taxonomy" id="688394"/>
    <lineage>
        <taxon>Eukaryota</taxon>
        <taxon>Fungi</taxon>
        <taxon>Fungi incertae sedis</taxon>
        <taxon>Mucoromycota</taxon>
        <taxon>Mucoromycotina</taxon>
        <taxon>Mucoromycetes</taxon>
        <taxon>Mucorales</taxon>
        <taxon>Lichtheimiaceae</taxon>
        <taxon>Lichtheimia</taxon>
    </lineage>
</organism>